<evidence type="ECO:0000313" key="3">
    <source>
        <dbReference type="Proteomes" id="UP000297258"/>
    </source>
</evidence>
<reference evidence="2 3" key="1">
    <citation type="submission" date="2019-03" db="EMBL/GenBank/DDBJ databases">
        <title>Draft genome of Massilia hortus sp. nov., a novel bacterial species of the Oxalobacteraceae family.</title>
        <authorList>
            <person name="Peta V."/>
            <person name="Raths R."/>
            <person name="Bucking H."/>
        </authorList>
    </citation>
    <scope>NUCLEOTIDE SEQUENCE [LARGE SCALE GENOMIC DNA]</scope>
    <source>
        <strain evidence="2 3">ONC3</strain>
    </source>
</reference>
<sequence length="162" mass="18091">MIGQREQGFVYAAVLVALVVMGIALAALGDAWNGIARRERERELLFAGHQFRDALMQYYRHSPPGAPRHPYQLADLLRDPRVPAMRRYLRKIYTDPITGSAEWGLARGADGAIYGVYSLSQERPLKHGRFARTDQNFVAAATYAEWVFMFSPGQAAAPSLPP</sequence>
<accession>A0A4Y9SZT9</accession>
<comment type="caution">
    <text evidence="2">The sequence shown here is derived from an EMBL/GenBank/DDBJ whole genome shotgun (WGS) entry which is preliminary data.</text>
</comment>
<dbReference type="Proteomes" id="UP000297258">
    <property type="component" value="Unassembled WGS sequence"/>
</dbReference>
<keyword evidence="1" id="KW-1133">Transmembrane helix</keyword>
<evidence type="ECO:0000313" key="2">
    <source>
        <dbReference type="EMBL" id="TFW32301.1"/>
    </source>
</evidence>
<organism evidence="2 3">
    <name type="scientific">Massilia horti</name>
    <dbReference type="NCBI Taxonomy" id="2562153"/>
    <lineage>
        <taxon>Bacteria</taxon>
        <taxon>Pseudomonadati</taxon>
        <taxon>Pseudomonadota</taxon>
        <taxon>Betaproteobacteria</taxon>
        <taxon>Burkholderiales</taxon>
        <taxon>Oxalobacteraceae</taxon>
        <taxon>Telluria group</taxon>
        <taxon>Massilia</taxon>
    </lineage>
</organism>
<gene>
    <name evidence="2" type="ORF">E4O92_10045</name>
</gene>
<feature type="transmembrane region" description="Helical" evidence="1">
    <location>
        <begin position="12"/>
        <end position="32"/>
    </location>
</feature>
<evidence type="ECO:0000256" key="1">
    <source>
        <dbReference type="SAM" id="Phobius"/>
    </source>
</evidence>
<protein>
    <submittedName>
        <fullName evidence="2">Type II secretion system protein</fullName>
    </submittedName>
</protein>
<dbReference type="RefSeq" id="WP_135189632.1">
    <property type="nucleotide sequence ID" value="NZ_SPUM01000061.1"/>
</dbReference>
<dbReference type="EMBL" id="SPUM01000061">
    <property type="protein sequence ID" value="TFW32301.1"/>
    <property type="molecule type" value="Genomic_DNA"/>
</dbReference>
<name>A0A4Y9SZT9_9BURK</name>
<proteinExistence type="predicted"/>
<keyword evidence="1" id="KW-0472">Membrane</keyword>
<dbReference type="OrthoDB" id="5608857at2"/>
<keyword evidence="3" id="KW-1185">Reference proteome</keyword>
<dbReference type="AlphaFoldDB" id="A0A4Y9SZT9"/>
<keyword evidence="1" id="KW-0812">Transmembrane</keyword>